<dbReference type="Gene3D" id="2.60.40.2970">
    <property type="match status" value="1"/>
</dbReference>
<evidence type="ECO:0000256" key="11">
    <source>
        <dbReference type="ARBA" id="ARBA00023157"/>
    </source>
</evidence>
<dbReference type="InterPro" id="IPR001384">
    <property type="entry name" value="Peptidase_M35"/>
</dbReference>
<feature type="binding site" evidence="13">
    <location>
        <position position="317"/>
    </location>
    <ligand>
        <name>Zn(2+)</name>
        <dbReference type="ChEBI" id="CHEBI:29105"/>
        <note>catalytic</note>
    </ligand>
</feature>
<dbReference type="GO" id="GO:0004222">
    <property type="term" value="F:metalloendopeptidase activity"/>
    <property type="evidence" value="ECO:0007669"/>
    <property type="project" value="InterPro"/>
</dbReference>
<reference evidence="16 17" key="1">
    <citation type="journal article" date="2018" name="IMA Fungus">
        <title>IMA Genome-F 9: Draft genome sequence of Annulohypoxylon stygium, Aspergillus mulundensis, Berkeleyomyces basicola (syn. Thielaviopsis basicola), Ceratocystis smalleyi, two Cercospora beticola strains, Coleophoma cylindrospora, Fusarium fracticaudum, Phialophora cf. hyalina, and Morchella septimelata.</title>
        <authorList>
            <person name="Wingfield B.D."/>
            <person name="Bills G.F."/>
            <person name="Dong Y."/>
            <person name="Huang W."/>
            <person name="Nel W.J."/>
            <person name="Swalarsk-Parry B.S."/>
            <person name="Vaghefi N."/>
            <person name="Wilken P.M."/>
            <person name="An Z."/>
            <person name="de Beer Z.W."/>
            <person name="De Vos L."/>
            <person name="Chen L."/>
            <person name="Duong T.A."/>
            <person name="Gao Y."/>
            <person name="Hammerbacher A."/>
            <person name="Kikkert J.R."/>
            <person name="Li Y."/>
            <person name="Li H."/>
            <person name="Li K."/>
            <person name="Li Q."/>
            <person name="Liu X."/>
            <person name="Ma X."/>
            <person name="Naidoo K."/>
            <person name="Pethybridge S.J."/>
            <person name="Sun J."/>
            <person name="Steenkamp E.T."/>
            <person name="van der Nest M.A."/>
            <person name="van Wyk S."/>
            <person name="Wingfield M.J."/>
            <person name="Xiong C."/>
            <person name="Yue Q."/>
            <person name="Zhang X."/>
        </authorList>
    </citation>
    <scope>NUCLEOTIDE SEQUENCE [LARGE SCALE GENOMIC DNA]</scope>
    <source>
        <strain evidence="16 17">DSM 5745</strain>
    </source>
</reference>
<dbReference type="GO" id="GO:0005576">
    <property type="term" value="C:extracellular region"/>
    <property type="evidence" value="ECO:0007669"/>
    <property type="project" value="UniProtKB-SubCell"/>
</dbReference>
<dbReference type="GO" id="GO:0046872">
    <property type="term" value="F:metal ion binding"/>
    <property type="evidence" value="ECO:0007669"/>
    <property type="project" value="UniProtKB-KW"/>
</dbReference>
<evidence type="ECO:0000256" key="2">
    <source>
        <dbReference type="ARBA" id="ARBA00010279"/>
    </source>
</evidence>
<keyword evidence="17" id="KW-1185">Reference proteome</keyword>
<protein>
    <recommendedName>
        <fullName evidence="14">Neutral protease 2</fullName>
        <ecNumber evidence="14">3.4.24.39</ecNumber>
    </recommendedName>
    <alternativeName>
        <fullName evidence="14">Deuterolysin</fullName>
    </alternativeName>
</protein>
<evidence type="ECO:0000256" key="12">
    <source>
        <dbReference type="PIRSR" id="PIRSR601384-1"/>
    </source>
</evidence>
<proteinExistence type="inferred from homology"/>
<dbReference type="GeneID" id="38116550"/>
<comment type="subcellular location">
    <subcellularLocation>
        <location evidence="14">Secreted</location>
    </subcellularLocation>
</comment>
<evidence type="ECO:0000256" key="7">
    <source>
        <dbReference type="ARBA" id="ARBA00022801"/>
    </source>
</evidence>
<organism evidence="16 17">
    <name type="scientific">Aspergillus mulundensis</name>
    <dbReference type="NCBI Taxonomy" id="1810919"/>
    <lineage>
        <taxon>Eukaryota</taxon>
        <taxon>Fungi</taxon>
        <taxon>Dikarya</taxon>
        <taxon>Ascomycota</taxon>
        <taxon>Pezizomycotina</taxon>
        <taxon>Eurotiomycetes</taxon>
        <taxon>Eurotiomycetidae</taxon>
        <taxon>Eurotiales</taxon>
        <taxon>Aspergillaceae</taxon>
        <taxon>Aspergillus</taxon>
        <taxon>Aspergillus subgen. Nidulantes</taxon>
    </lineage>
</organism>
<keyword evidence="6 14" id="KW-0732">Signal</keyword>
<evidence type="ECO:0000256" key="6">
    <source>
        <dbReference type="ARBA" id="ARBA00022729"/>
    </source>
</evidence>
<comment type="cofactor">
    <cofactor evidence="13 14">
        <name>Zn(2+)</name>
        <dbReference type="ChEBI" id="CHEBI:29105"/>
    </cofactor>
    <text evidence="13 14">Binds 1 zinc ion per subunit.</text>
</comment>
<dbReference type="EMBL" id="PVWQ01000006">
    <property type="protein sequence ID" value="RDW79328.1"/>
    <property type="molecule type" value="Genomic_DNA"/>
</dbReference>
<feature type="compositionally biased region" description="Gly residues" evidence="15">
    <location>
        <begin position="467"/>
        <end position="487"/>
    </location>
</feature>
<sequence length="503" mass="53083">MLFVPFLSLLAALAAGKPLSMPRLARQTSQPSFDVTLRVLGNTTVKAEVTNVGNEEVRLVRRGGILDPLPTKKVTVQDSSGSQLDFAGLMIHYVLTHLNDEAFVHLPPNQTVDSVFDVASMYNLAPGAEYTATAKGTLQYTSTTDNKTFQHYHYASNEIFLAVPTNHNNLKARTTVECSKSDYNTKVHAAINRAAKMATAGAADARKGASANFQKFFFTSDQDALDEVAGRLEAIAEETTSTGSLYYYCEPRDQQDSDYCFGNVAAFTEVQSNTVVNCNLYYDTLAESNWCSYLDQGGIVVHEYSHASGVYSPGTEDLVYGYEEVQALQDKEKALNNADSYAYYAAAIYLQCPADDSIAEGTPLHIDLSSSSSSTGSRTYASSSATSSTDGPSTSPGSDIGSGWSWRWLFGDTSVGTGSSGSSSSGLAQDSTPTDSLSVSISWGYGGNSKKSSTSPTDSPSAAAPGGSSGAPGGYDQGSQISGGFGSGRSAPAPAGGGWAPWV</sequence>
<keyword evidence="8 13" id="KW-0862">Zinc</keyword>
<dbReference type="Pfam" id="PF02102">
    <property type="entry name" value="Peptidase_M35"/>
    <property type="match status" value="1"/>
</dbReference>
<dbReference type="EC" id="3.4.24.39" evidence="14"/>
<evidence type="ECO:0000256" key="9">
    <source>
        <dbReference type="ARBA" id="ARBA00023049"/>
    </source>
</evidence>
<dbReference type="PANTHER" id="PTHR37016">
    <property type="match status" value="1"/>
</dbReference>
<keyword evidence="14" id="KW-0964">Secreted</keyword>
<dbReference type="AlphaFoldDB" id="A0A3D8RZ94"/>
<dbReference type="Gene3D" id="3.40.390.10">
    <property type="entry name" value="Collagenase (Catalytic Domain)"/>
    <property type="match status" value="1"/>
</dbReference>
<evidence type="ECO:0000256" key="4">
    <source>
        <dbReference type="ARBA" id="ARBA00022685"/>
    </source>
</evidence>
<feature type="signal peptide" evidence="14">
    <location>
        <begin position="1"/>
        <end position="16"/>
    </location>
</feature>
<feature type="region of interest" description="Disordered" evidence="15">
    <location>
        <begin position="448"/>
        <end position="503"/>
    </location>
</feature>
<keyword evidence="7 14" id="KW-0378">Hydrolase</keyword>
<comment type="similarity">
    <text evidence="2 14">Belongs to the peptidase M35 family.</text>
</comment>
<keyword evidence="4 14" id="KW-0165">Cleavage on pair of basic residues</keyword>
<keyword evidence="11" id="KW-1015">Disulfide bond</keyword>
<dbReference type="CDD" id="cd11008">
    <property type="entry name" value="M35_deuterolysin_like"/>
    <property type="match status" value="1"/>
</dbReference>
<evidence type="ECO:0000256" key="14">
    <source>
        <dbReference type="RuleBase" id="RU361126"/>
    </source>
</evidence>
<gene>
    <name evidence="16" type="ORF">DSM5745_06180</name>
</gene>
<dbReference type="RefSeq" id="XP_026604028.1">
    <property type="nucleotide sequence ID" value="XM_026748196.1"/>
</dbReference>
<evidence type="ECO:0000256" key="5">
    <source>
        <dbReference type="ARBA" id="ARBA00022723"/>
    </source>
</evidence>
<dbReference type="InterPro" id="IPR050414">
    <property type="entry name" value="Fungal_M35_metalloproteases"/>
</dbReference>
<feature type="active site" evidence="12">
    <location>
        <position position="303"/>
    </location>
</feature>
<keyword evidence="10" id="KW-0865">Zymogen</keyword>
<keyword evidence="5 13" id="KW-0479">Metal-binding</keyword>
<evidence type="ECO:0000256" key="1">
    <source>
        <dbReference type="ARBA" id="ARBA00001187"/>
    </source>
</evidence>
<accession>A0A3D8RZ94</accession>
<feature type="compositionally biased region" description="Low complexity" evidence="15">
    <location>
        <begin position="369"/>
        <end position="399"/>
    </location>
</feature>
<keyword evidence="3 14" id="KW-0645">Protease</keyword>
<dbReference type="PANTHER" id="PTHR37016:SF3">
    <property type="entry name" value="NEUTRAL PROTEASE 2-RELATED"/>
    <property type="match status" value="1"/>
</dbReference>
<feature type="binding site" evidence="13">
    <location>
        <position position="306"/>
    </location>
    <ligand>
        <name>Zn(2+)</name>
        <dbReference type="ChEBI" id="CHEBI:29105"/>
        <note>catalytic</note>
    </ligand>
</feature>
<dbReference type="Proteomes" id="UP000256690">
    <property type="component" value="Unassembled WGS sequence"/>
</dbReference>
<feature type="chain" id="PRO_5017494036" description="Neutral protease 2" evidence="14">
    <location>
        <begin position="17"/>
        <end position="503"/>
    </location>
</feature>
<evidence type="ECO:0000256" key="15">
    <source>
        <dbReference type="SAM" id="MobiDB-lite"/>
    </source>
</evidence>
<dbReference type="PRINTS" id="PR00768">
    <property type="entry name" value="DEUTEROLYSIN"/>
</dbReference>
<feature type="region of interest" description="Disordered" evidence="15">
    <location>
        <begin position="368"/>
        <end position="399"/>
    </location>
</feature>
<evidence type="ECO:0000256" key="10">
    <source>
        <dbReference type="ARBA" id="ARBA00023145"/>
    </source>
</evidence>
<dbReference type="GO" id="GO:0006508">
    <property type="term" value="P:proteolysis"/>
    <property type="evidence" value="ECO:0007669"/>
    <property type="project" value="UniProtKB-KW"/>
</dbReference>
<evidence type="ECO:0000256" key="13">
    <source>
        <dbReference type="PIRSR" id="PIRSR601384-2"/>
    </source>
</evidence>
<evidence type="ECO:0000313" key="16">
    <source>
        <dbReference type="EMBL" id="RDW79328.1"/>
    </source>
</evidence>
<comment type="catalytic activity">
    <reaction evidence="1 14">
        <text>Preferential cleavage of bonds with hydrophobic residues in P1'. Also 3-Asn-|-Gln-4 and 8-Gly-|-Ser-9 bonds in insulin B chain.</text>
        <dbReference type="EC" id="3.4.24.39"/>
    </reaction>
</comment>
<dbReference type="SUPFAM" id="SSF55486">
    <property type="entry name" value="Metalloproteases ('zincins'), catalytic domain"/>
    <property type="match status" value="1"/>
</dbReference>
<dbReference type="OrthoDB" id="412874at2759"/>
<comment type="caution">
    <text evidence="16">The sequence shown here is derived from an EMBL/GenBank/DDBJ whole genome shotgun (WGS) entry which is preliminary data.</text>
</comment>
<name>A0A3D8RZ94_9EURO</name>
<dbReference type="STRING" id="1810919.A0A3D8RZ94"/>
<feature type="binding site" evidence="13">
    <location>
        <position position="302"/>
    </location>
    <ligand>
        <name>Zn(2+)</name>
        <dbReference type="ChEBI" id="CHEBI:29105"/>
        <note>catalytic</note>
    </ligand>
</feature>
<evidence type="ECO:0000256" key="8">
    <source>
        <dbReference type="ARBA" id="ARBA00022833"/>
    </source>
</evidence>
<keyword evidence="9 14" id="KW-0482">Metalloprotease</keyword>
<comment type="function">
    <text evidence="14">Secreted metalloproteinase that allows assimilation of proteinaceous substrates. Shows high activities on basic nuclear substrates such as histone and protamine.</text>
</comment>
<evidence type="ECO:0000256" key="3">
    <source>
        <dbReference type="ARBA" id="ARBA00022670"/>
    </source>
</evidence>
<dbReference type="InterPro" id="IPR024079">
    <property type="entry name" value="MetalloPept_cat_dom_sf"/>
</dbReference>
<evidence type="ECO:0000313" key="17">
    <source>
        <dbReference type="Proteomes" id="UP000256690"/>
    </source>
</evidence>
<feature type="compositionally biased region" description="Low complexity" evidence="15">
    <location>
        <begin position="449"/>
        <end position="466"/>
    </location>
</feature>